<keyword evidence="2" id="KW-1003">Cell membrane</keyword>
<dbReference type="Pfam" id="PF00015">
    <property type="entry name" value="MCPsignal"/>
    <property type="match status" value="1"/>
</dbReference>
<dbReference type="InterPro" id="IPR003660">
    <property type="entry name" value="HAMP_dom"/>
</dbReference>
<dbReference type="GO" id="GO:0007165">
    <property type="term" value="P:signal transduction"/>
    <property type="evidence" value="ECO:0007669"/>
    <property type="project" value="UniProtKB-KW"/>
</dbReference>
<proteinExistence type="inferred from homology"/>
<protein>
    <submittedName>
        <fullName evidence="10">Methyl-accepting chemotaxis protein McpA</fullName>
    </submittedName>
</protein>
<keyword evidence="3 7" id="KW-0472">Membrane</keyword>
<evidence type="ECO:0000313" key="11">
    <source>
        <dbReference type="Proteomes" id="UP000193006"/>
    </source>
</evidence>
<evidence type="ECO:0000256" key="7">
    <source>
        <dbReference type="SAM" id="Phobius"/>
    </source>
</evidence>
<evidence type="ECO:0000256" key="3">
    <source>
        <dbReference type="ARBA" id="ARBA00023136"/>
    </source>
</evidence>
<keyword evidence="4 6" id="KW-0807">Transducer</keyword>
<accession>A0A1X9MH11</accession>
<evidence type="ECO:0000256" key="4">
    <source>
        <dbReference type="ARBA" id="ARBA00023224"/>
    </source>
</evidence>
<dbReference type="Gene3D" id="1.10.287.950">
    <property type="entry name" value="Methyl-accepting chemotaxis protein"/>
    <property type="match status" value="1"/>
</dbReference>
<dbReference type="Pfam" id="PF00672">
    <property type="entry name" value="HAMP"/>
    <property type="match status" value="1"/>
</dbReference>
<dbReference type="GO" id="GO:0005886">
    <property type="term" value="C:plasma membrane"/>
    <property type="evidence" value="ECO:0007669"/>
    <property type="project" value="UniProtKB-SubCell"/>
</dbReference>
<evidence type="ECO:0000259" key="8">
    <source>
        <dbReference type="PROSITE" id="PS50111"/>
    </source>
</evidence>
<feature type="domain" description="HAMP" evidence="9">
    <location>
        <begin position="76"/>
        <end position="127"/>
    </location>
</feature>
<dbReference type="Gene3D" id="1.10.8.500">
    <property type="entry name" value="HAMP domain in histidine kinase"/>
    <property type="match status" value="1"/>
</dbReference>
<evidence type="ECO:0000313" key="10">
    <source>
        <dbReference type="EMBL" id="ARK32755.1"/>
    </source>
</evidence>
<dbReference type="PROSITE" id="PS50885">
    <property type="entry name" value="HAMP"/>
    <property type="match status" value="1"/>
</dbReference>
<dbReference type="PROSITE" id="PS50111">
    <property type="entry name" value="CHEMOTAXIS_TRANSDUC_2"/>
    <property type="match status" value="1"/>
</dbReference>
<feature type="domain" description="Methyl-accepting transducer" evidence="8">
    <location>
        <begin position="146"/>
        <end position="382"/>
    </location>
</feature>
<dbReference type="InterPro" id="IPR004089">
    <property type="entry name" value="MCPsignal_dom"/>
</dbReference>
<dbReference type="RefSeq" id="WP_066154907.1">
    <property type="nucleotide sequence ID" value="NZ_CP020814.1"/>
</dbReference>
<dbReference type="PANTHER" id="PTHR32089">
    <property type="entry name" value="METHYL-ACCEPTING CHEMOTAXIS PROTEIN MCPB"/>
    <property type="match status" value="1"/>
</dbReference>
<keyword evidence="7" id="KW-1133">Transmembrane helix</keyword>
<evidence type="ECO:0000256" key="5">
    <source>
        <dbReference type="ARBA" id="ARBA00029447"/>
    </source>
</evidence>
<feature type="transmembrane region" description="Helical" evidence="7">
    <location>
        <begin position="51"/>
        <end position="73"/>
    </location>
</feature>
<dbReference type="SMART" id="SM00304">
    <property type="entry name" value="HAMP"/>
    <property type="match status" value="1"/>
</dbReference>
<keyword evidence="11" id="KW-1185">Reference proteome</keyword>
<dbReference type="CDD" id="cd06225">
    <property type="entry name" value="HAMP"/>
    <property type="match status" value="1"/>
</dbReference>
<organism evidence="10 11">
    <name type="scientific">Halalkalibacter krulwichiae</name>
    <dbReference type="NCBI Taxonomy" id="199441"/>
    <lineage>
        <taxon>Bacteria</taxon>
        <taxon>Bacillati</taxon>
        <taxon>Bacillota</taxon>
        <taxon>Bacilli</taxon>
        <taxon>Bacillales</taxon>
        <taxon>Bacillaceae</taxon>
        <taxon>Halalkalibacter</taxon>
    </lineage>
</organism>
<evidence type="ECO:0000259" key="9">
    <source>
        <dbReference type="PROSITE" id="PS50885"/>
    </source>
</evidence>
<keyword evidence="7" id="KW-0812">Transmembrane</keyword>
<dbReference type="SUPFAM" id="SSF58104">
    <property type="entry name" value="Methyl-accepting chemotaxis protein (MCP) signaling domain"/>
    <property type="match status" value="1"/>
</dbReference>
<dbReference type="STRING" id="199441.BkAM31D_24450"/>
<gene>
    <name evidence="10" type="primary">mcpA</name>
    <name evidence="10" type="ORF">BkAM31D_24450</name>
</gene>
<dbReference type="EMBL" id="CP020814">
    <property type="protein sequence ID" value="ARK32755.1"/>
    <property type="molecule type" value="Genomic_DNA"/>
</dbReference>
<dbReference type="KEGG" id="bkw:BkAM31D_24450"/>
<sequence length="432" mass="46541">MAGGQPSYKSSIRKKLVIGVSGLAVVTFGFSAIFIFFLADFLQGMFGLTSNGIIAFTLLKGVFWSGVLGYLAAPFISKPLHELEQAARRAADGDLREEVIVSKSDDEIRALGLAYNEMLSSLRAMVKDIDDNFERTNQKVEELSGASELAATKANQIEATMDEIALGAENTASAIQTTAESMEEVTELATQVQDRANESKVSSQGMVQTLKESRMVVDSLVEGIKKLASDNEQSLLAVERLKKQASEVGEITSLVGDIARQTNLLALNASIEAARAGEHGKGFAVVANEVRKLADESSTAVKGISGLIHNIQIEVENATLQIDGQVKTAMKQSEQGTQATQAIGEVERSVHEVADYITDISSMVDRQMNLMKDTTSQSQEVAAIAEQTSAGSTEISAMTEQQGNTLKDIQHLTRSLSNQAKSLKETIGRFER</sequence>
<dbReference type="SMART" id="SM00283">
    <property type="entry name" value="MA"/>
    <property type="match status" value="1"/>
</dbReference>
<name>A0A1X9MH11_9BACI</name>
<evidence type="ECO:0000256" key="1">
    <source>
        <dbReference type="ARBA" id="ARBA00004236"/>
    </source>
</evidence>
<reference evidence="10 11" key="1">
    <citation type="submission" date="2017-04" db="EMBL/GenBank/DDBJ databases">
        <title>Bacillus krulwichiae AM31D Genome sequencing and assembly.</title>
        <authorList>
            <person name="Krulwich T.A."/>
            <person name="Anastor L."/>
            <person name="Ehrlich R."/>
            <person name="Ehrlich G.D."/>
            <person name="Janto B."/>
        </authorList>
    </citation>
    <scope>NUCLEOTIDE SEQUENCE [LARGE SCALE GENOMIC DNA]</scope>
    <source>
        <strain evidence="10 11">AM31D</strain>
    </source>
</reference>
<dbReference type="AlphaFoldDB" id="A0A1X9MH11"/>
<evidence type="ECO:0000256" key="2">
    <source>
        <dbReference type="ARBA" id="ARBA00022475"/>
    </source>
</evidence>
<feature type="transmembrane region" description="Helical" evidence="7">
    <location>
        <begin position="16"/>
        <end position="39"/>
    </location>
</feature>
<comment type="subcellular location">
    <subcellularLocation>
        <location evidence="1">Cell membrane</location>
    </subcellularLocation>
</comment>
<dbReference type="PANTHER" id="PTHR32089:SF112">
    <property type="entry name" value="LYSOZYME-LIKE PROTEIN-RELATED"/>
    <property type="match status" value="1"/>
</dbReference>
<dbReference type="Proteomes" id="UP000193006">
    <property type="component" value="Chromosome"/>
</dbReference>
<evidence type="ECO:0000256" key="6">
    <source>
        <dbReference type="PROSITE-ProRule" id="PRU00284"/>
    </source>
</evidence>
<comment type="similarity">
    <text evidence="5">Belongs to the methyl-accepting chemotaxis (MCP) protein family.</text>
</comment>